<evidence type="ECO:0000313" key="3">
    <source>
        <dbReference type="Proteomes" id="UP001371456"/>
    </source>
</evidence>
<feature type="region of interest" description="Disordered" evidence="1">
    <location>
        <begin position="1"/>
        <end position="41"/>
    </location>
</feature>
<accession>A0AAN8T7Q0</accession>
<feature type="compositionally biased region" description="Polar residues" evidence="1">
    <location>
        <begin position="1"/>
        <end position="16"/>
    </location>
</feature>
<dbReference type="EMBL" id="JBANQN010000009">
    <property type="protein sequence ID" value="KAK6780211.1"/>
    <property type="molecule type" value="Genomic_DNA"/>
</dbReference>
<comment type="caution">
    <text evidence="2">The sequence shown here is derived from an EMBL/GenBank/DDBJ whole genome shotgun (WGS) entry which is preliminary data.</text>
</comment>
<name>A0AAN8T7Q0_SOLBU</name>
<reference evidence="2 3" key="1">
    <citation type="submission" date="2024-02" db="EMBL/GenBank/DDBJ databases">
        <title>de novo genome assembly of Solanum bulbocastanum strain 11H21.</title>
        <authorList>
            <person name="Hosaka A.J."/>
        </authorList>
    </citation>
    <scope>NUCLEOTIDE SEQUENCE [LARGE SCALE GENOMIC DNA]</scope>
    <source>
        <tissue evidence="2">Young leaves</tissue>
    </source>
</reference>
<gene>
    <name evidence="2" type="ORF">RDI58_022395</name>
</gene>
<protein>
    <submittedName>
        <fullName evidence="2">Uncharacterized protein</fullName>
    </submittedName>
</protein>
<sequence length="41" mass="4312">MLLAQTPTLVASSPQTHMAAPRSSPITTPRAPPSPSSEKRL</sequence>
<keyword evidence="3" id="KW-1185">Reference proteome</keyword>
<proteinExistence type="predicted"/>
<dbReference type="Proteomes" id="UP001371456">
    <property type="component" value="Unassembled WGS sequence"/>
</dbReference>
<evidence type="ECO:0000313" key="2">
    <source>
        <dbReference type="EMBL" id="KAK6780211.1"/>
    </source>
</evidence>
<evidence type="ECO:0000256" key="1">
    <source>
        <dbReference type="SAM" id="MobiDB-lite"/>
    </source>
</evidence>
<organism evidence="2 3">
    <name type="scientific">Solanum bulbocastanum</name>
    <name type="common">Wild potato</name>
    <dbReference type="NCBI Taxonomy" id="147425"/>
    <lineage>
        <taxon>Eukaryota</taxon>
        <taxon>Viridiplantae</taxon>
        <taxon>Streptophyta</taxon>
        <taxon>Embryophyta</taxon>
        <taxon>Tracheophyta</taxon>
        <taxon>Spermatophyta</taxon>
        <taxon>Magnoliopsida</taxon>
        <taxon>eudicotyledons</taxon>
        <taxon>Gunneridae</taxon>
        <taxon>Pentapetalae</taxon>
        <taxon>asterids</taxon>
        <taxon>lamiids</taxon>
        <taxon>Solanales</taxon>
        <taxon>Solanaceae</taxon>
        <taxon>Solanoideae</taxon>
        <taxon>Solaneae</taxon>
        <taxon>Solanum</taxon>
    </lineage>
</organism>
<dbReference type="AlphaFoldDB" id="A0AAN8T7Q0"/>